<evidence type="ECO:0000313" key="5">
    <source>
        <dbReference type="Proteomes" id="UP000027195"/>
    </source>
</evidence>
<evidence type="ECO:0000256" key="3">
    <source>
        <dbReference type="PROSITE-ProRule" id="PRU00023"/>
    </source>
</evidence>
<dbReference type="PROSITE" id="PS50297">
    <property type="entry name" value="ANK_REP_REGION"/>
    <property type="match status" value="3"/>
</dbReference>
<dbReference type="PANTHER" id="PTHR24198">
    <property type="entry name" value="ANKYRIN REPEAT AND PROTEIN KINASE DOMAIN-CONTAINING PROTEIN"/>
    <property type="match status" value="1"/>
</dbReference>
<dbReference type="HOGENOM" id="CLU_1234815_0_0_1"/>
<dbReference type="PANTHER" id="PTHR24198:SF165">
    <property type="entry name" value="ANKYRIN REPEAT-CONTAINING PROTEIN-RELATED"/>
    <property type="match status" value="1"/>
</dbReference>
<gene>
    <name evidence="4" type="ORF">BOTBODRAFT_158684</name>
</gene>
<feature type="repeat" description="ANK" evidence="3">
    <location>
        <begin position="117"/>
        <end position="149"/>
    </location>
</feature>
<evidence type="ECO:0000256" key="1">
    <source>
        <dbReference type="ARBA" id="ARBA00022737"/>
    </source>
</evidence>
<dbReference type="Pfam" id="PF12796">
    <property type="entry name" value="Ank_2"/>
    <property type="match status" value="1"/>
</dbReference>
<dbReference type="InParanoid" id="A0A067MT59"/>
<keyword evidence="5" id="KW-1185">Reference proteome</keyword>
<evidence type="ECO:0000313" key="4">
    <source>
        <dbReference type="EMBL" id="KDQ15057.1"/>
    </source>
</evidence>
<dbReference type="SMART" id="SM00248">
    <property type="entry name" value="ANK"/>
    <property type="match status" value="5"/>
</dbReference>
<accession>A0A067MT59</accession>
<dbReference type="InterPro" id="IPR002110">
    <property type="entry name" value="Ankyrin_rpt"/>
</dbReference>
<dbReference type="InterPro" id="IPR036770">
    <property type="entry name" value="Ankyrin_rpt-contain_sf"/>
</dbReference>
<dbReference type="PROSITE" id="PS50088">
    <property type="entry name" value="ANK_REPEAT"/>
    <property type="match status" value="3"/>
</dbReference>
<keyword evidence="1" id="KW-0677">Repeat</keyword>
<dbReference type="SUPFAM" id="SSF48403">
    <property type="entry name" value="Ankyrin repeat"/>
    <property type="match status" value="1"/>
</dbReference>
<dbReference type="AlphaFoldDB" id="A0A067MT59"/>
<organism evidence="4 5">
    <name type="scientific">Botryobasidium botryosum (strain FD-172 SS1)</name>
    <dbReference type="NCBI Taxonomy" id="930990"/>
    <lineage>
        <taxon>Eukaryota</taxon>
        <taxon>Fungi</taxon>
        <taxon>Dikarya</taxon>
        <taxon>Basidiomycota</taxon>
        <taxon>Agaricomycotina</taxon>
        <taxon>Agaricomycetes</taxon>
        <taxon>Cantharellales</taxon>
        <taxon>Botryobasidiaceae</taxon>
        <taxon>Botryobasidium</taxon>
    </lineage>
</organism>
<evidence type="ECO:0000256" key="2">
    <source>
        <dbReference type="ARBA" id="ARBA00023043"/>
    </source>
</evidence>
<protein>
    <submittedName>
        <fullName evidence="4">Uncharacterized protein</fullName>
    </submittedName>
</protein>
<sequence>MFVDAGASLDAKDSKGCTSIHFAAHCGAYFVAKHLYQLGADVHALDSEGGSLLHHTSSNHFPDPGFFDTLISIGLDANARDNQGRTPLHRAASDPHNWENIQVLLKAGADVNARDNEGQTPLHYATHRATPHIVKRLMAVGADEGAFDAHGDTPLAVGARKGSYQGIRYLLSAGVTVPANIINILRPEPVGIQGSLLFPLINTVLSMMKFFRKLHLQTVCILLV</sequence>
<dbReference type="Proteomes" id="UP000027195">
    <property type="component" value="Unassembled WGS sequence"/>
</dbReference>
<reference evidence="5" key="1">
    <citation type="journal article" date="2014" name="Proc. Natl. Acad. Sci. U.S.A.">
        <title>Extensive sampling of basidiomycete genomes demonstrates inadequacy of the white-rot/brown-rot paradigm for wood decay fungi.</title>
        <authorList>
            <person name="Riley R."/>
            <person name="Salamov A.A."/>
            <person name="Brown D.W."/>
            <person name="Nagy L.G."/>
            <person name="Floudas D."/>
            <person name="Held B.W."/>
            <person name="Levasseur A."/>
            <person name="Lombard V."/>
            <person name="Morin E."/>
            <person name="Otillar R."/>
            <person name="Lindquist E.A."/>
            <person name="Sun H."/>
            <person name="LaButti K.M."/>
            <person name="Schmutz J."/>
            <person name="Jabbour D."/>
            <person name="Luo H."/>
            <person name="Baker S.E."/>
            <person name="Pisabarro A.G."/>
            <person name="Walton J.D."/>
            <person name="Blanchette R.A."/>
            <person name="Henrissat B."/>
            <person name="Martin F."/>
            <person name="Cullen D."/>
            <person name="Hibbett D.S."/>
            <person name="Grigoriev I.V."/>
        </authorList>
    </citation>
    <scope>NUCLEOTIDE SEQUENCE [LARGE SCALE GENOMIC DNA]</scope>
    <source>
        <strain evidence="5">FD-172 SS1</strain>
    </source>
</reference>
<dbReference type="Pfam" id="PF00023">
    <property type="entry name" value="Ank"/>
    <property type="match status" value="1"/>
</dbReference>
<dbReference type="Gene3D" id="1.25.40.20">
    <property type="entry name" value="Ankyrin repeat-containing domain"/>
    <property type="match status" value="1"/>
</dbReference>
<feature type="repeat" description="ANK" evidence="3">
    <location>
        <begin position="15"/>
        <end position="47"/>
    </location>
</feature>
<dbReference type="OrthoDB" id="194358at2759"/>
<name>A0A067MT59_BOTB1</name>
<dbReference type="EMBL" id="KL198034">
    <property type="protein sequence ID" value="KDQ15057.1"/>
    <property type="molecule type" value="Genomic_DNA"/>
</dbReference>
<dbReference type="STRING" id="930990.A0A067MT59"/>
<feature type="repeat" description="ANK" evidence="3">
    <location>
        <begin position="83"/>
        <end position="116"/>
    </location>
</feature>
<keyword evidence="2 3" id="KW-0040">ANK repeat</keyword>
<proteinExistence type="predicted"/>